<accession>A0A933RTL9</accession>
<organism evidence="2 3">
    <name type="scientific">Rhodopseudomonas palustris</name>
    <dbReference type="NCBI Taxonomy" id="1076"/>
    <lineage>
        <taxon>Bacteria</taxon>
        <taxon>Pseudomonadati</taxon>
        <taxon>Pseudomonadota</taxon>
        <taxon>Alphaproteobacteria</taxon>
        <taxon>Hyphomicrobiales</taxon>
        <taxon>Nitrobacteraceae</taxon>
        <taxon>Rhodopseudomonas</taxon>
    </lineage>
</organism>
<dbReference type="Pfam" id="PF16640">
    <property type="entry name" value="Big_3_5"/>
    <property type="match status" value="1"/>
</dbReference>
<dbReference type="Proteomes" id="UP000782519">
    <property type="component" value="Unassembled WGS sequence"/>
</dbReference>
<evidence type="ECO:0000259" key="1">
    <source>
        <dbReference type="Pfam" id="PF16640"/>
    </source>
</evidence>
<feature type="domain" description="Bacterial Ig-like" evidence="1">
    <location>
        <begin position="139"/>
        <end position="218"/>
    </location>
</feature>
<evidence type="ECO:0000313" key="2">
    <source>
        <dbReference type="EMBL" id="MBI5128052.1"/>
    </source>
</evidence>
<protein>
    <submittedName>
        <fullName evidence="2">Ig-like domain repeat protein</fullName>
    </submittedName>
</protein>
<proteinExistence type="predicted"/>
<evidence type="ECO:0000313" key="3">
    <source>
        <dbReference type="Proteomes" id="UP000782519"/>
    </source>
</evidence>
<dbReference type="InterPro" id="IPR013783">
    <property type="entry name" value="Ig-like_fold"/>
</dbReference>
<dbReference type="AlphaFoldDB" id="A0A933RTL9"/>
<dbReference type="Gene3D" id="2.60.40.10">
    <property type="entry name" value="Immunoglobulins"/>
    <property type="match status" value="1"/>
</dbReference>
<gene>
    <name evidence="2" type="ORF">HZA66_01300</name>
</gene>
<dbReference type="EMBL" id="JACRJB010000005">
    <property type="protein sequence ID" value="MBI5128052.1"/>
    <property type="molecule type" value="Genomic_DNA"/>
</dbReference>
<reference evidence="2" key="1">
    <citation type="submission" date="2020-07" db="EMBL/GenBank/DDBJ databases">
        <title>Huge and variable diversity of episymbiotic CPR bacteria and DPANN archaea in groundwater ecosystems.</title>
        <authorList>
            <person name="He C.Y."/>
            <person name="Keren R."/>
            <person name="Whittaker M."/>
            <person name="Farag I.F."/>
            <person name="Doudna J."/>
            <person name="Cate J.H.D."/>
            <person name="Banfield J.F."/>
        </authorList>
    </citation>
    <scope>NUCLEOTIDE SEQUENCE</scope>
    <source>
        <strain evidence="2">NC_groundwater_1818_Pr3_B-0.1um_66_35</strain>
    </source>
</reference>
<dbReference type="InterPro" id="IPR032109">
    <property type="entry name" value="Big_3_5"/>
</dbReference>
<sequence>MRLLHLRGLTLTVLLLLGLTGSALAQYEIVSERTTVSLSASVDPVASGRATLSAVIKTDFGTSVADGRITFLDMTTMQVLGWTSVAQPQLVVEGLAPGRHALRADYSGSALLLPVLVLPSQSAEIALDVLAQPSLTLVSSKGVTAPGELVILTVSVGGSAGLPAGLVTFRDGDGVIAAHVPLDRTGTASFTTSALADGVRCLVVEYEGDARYAKATVQIEQLVTATVASADPRM</sequence>
<comment type="caution">
    <text evidence="2">The sequence shown here is derived from an EMBL/GenBank/DDBJ whole genome shotgun (WGS) entry which is preliminary data.</text>
</comment>
<name>A0A933RTL9_RHOPL</name>